<accession>A0ABS3BKM8</accession>
<reference evidence="3 4" key="1">
    <citation type="submission" date="2021-03" db="EMBL/GenBank/DDBJ databases">
        <title>novel species isolated from a fishpond in China.</title>
        <authorList>
            <person name="Lu H."/>
            <person name="Cai Z."/>
        </authorList>
    </citation>
    <scope>NUCLEOTIDE SEQUENCE [LARGE SCALE GENOMIC DNA]</scope>
    <source>
        <strain evidence="3 4">JCM 31546</strain>
    </source>
</reference>
<dbReference type="Proteomes" id="UP000664698">
    <property type="component" value="Unassembled WGS sequence"/>
</dbReference>
<dbReference type="Pfam" id="PF13505">
    <property type="entry name" value="OMP_b-brl"/>
    <property type="match status" value="1"/>
</dbReference>
<evidence type="ECO:0000259" key="2">
    <source>
        <dbReference type="Pfam" id="PF13505"/>
    </source>
</evidence>
<dbReference type="InterPro" id="IPR027385">
    <property type="entry name" value="Beta-barrel_OMP"/>
</dbReference>
<name>A0ABS3BKM8_9BACT</name>
<protein>
    <submittedName>
        <fullName evidence="3">Outer membrane beta-barrel protein</fullName>
    </submittedName>
</protein>
<proteinExistence type="predicted"/>
<keyword evidence="1" id="KW-0732">Signal</keyword>
<dbReference type="Gene3D" id="2.40.160.20">
    <property type="match status" value="1"/>
</dbReference>
<dbReference type="InterPro" id="IPR011250">
    <property type="entry name" value="OMP/PagP_B-barrel"/>
</dbReference>
<sequence>MKKNLLLFLLLIGLGITARAQRSLYSFNYVVTVPTGNTADFIDVTSGRGFAFEYQKFIKDHISIGGEVGHATIFKRTENEVYTRETASLSGIQYRYQYSYPIMATGAYYHSFTDLFRPYVSFGLGTIANKRTIEMGMYQSEETHWQFGFRPELGTLIQPSDNVAFRVGAKYYGTIKGGGLEGQSNLSFHFGLVIMNN</sequence>
<evidence type="ECO:0000313" key="3">
    <source>
        <dbReference type="EMBL" id="MBN7799848.1"/>
    </source>
</evidence>
<evidence type="ECO:0000256" key="1">
    <source>
        <dbReference type="ARBA" id="ARBA00022729"/>
    </source>
</evidence>
<feature type="domain" description="Outer membrane protein beta-barrel" evidence="2">
    <location>
        <begin position="8"/>
        <end position="188"/>
    </location>
</feature>
<dbReference type="RefSeq" id="WP_206567821.1">
    <property type="nucleotide sequence ID" value="NZ_JAFKCW010000001.1"/>
</dbReference>
<dbReference type="EMBL" id="JAFKCW010000001">
    <property type="protein sequence ID" value="MBN7799848.1"/>
    <property type="molecule type" value="Genomic_DNA"/>
</dbReference>
<dbReference type="SUPFAM" id="SSF56925">
    <property type="entry name" value="OMPA-like"/>
    <property type="match status" value="1"/>
</dbReference>
<gene>
    <name evidence="3" type="ORF">J0A67_03200</name>
</gene>
<evidence type="ECO:0000313" key="4">
    <source>
        <dbReference type="Proteomes" id="UP000664698"/>
    </source>
</evidence>
<organism evidence="3 4">
    <name type="scientific">Algoriphagus aestuariicola</name>
    <dbReference type="NCBI Taxonomy" id="1852016"/>
    <lineage>
        <taxon>Bacteria</taxon>
        <taxon>Pseudomonadati</taxon>
        <taxon>Bacteroidota</taxon>
        <taxon>Cytophagia</taxon>
        <taxon>Cytophagales</taxon>
        <taxon>Cyclobacteriaceae</taxon>
        <taxon>Algoriphagus</taxon>
    </lineage>
</organism>
<keyword evidence="4" id="KW-1185">Reference proteome</keyword>
<comment type="caution">
    <text evidence="3">The sequence shown here is derived from an EMBL/GenBank/DDBJ whole genome shotgun (WGS) entry which is preliminary data.</text>
</comment>